<dbReference type="SUPFAM" id="SSF53067">
    <property type="entry name" value="Actin-like ATPase domain"/>
    <property type="match status" value="1"/>
</dbReference>
<sequence length="95" mass="10644">MYIAIDNSDLDKVILYYQDQDKEAWQKREFARSVGSLLEIIDKLVKEFDGKVKGLAVVLGKGRFTATRVATTAANTLGFAWQIPVVGVVAETHWE</sequence>
<dbReference type="AlphaFoldDB" id="A0A1F6MCT5"/>
<dbReference type="Gene3D" id="3.30.420.40">
    <property type="match status" value="1"/>
</dbReference>
<comment type="caution">
    <text evidence="2">The sequence shown here is derived from an EMBL/GenBank/DDBJ whole genome shotgun (WGS) entry which is preliminary data.</text>
</comment>
<proteinExistence type="predicted"/>
<name>A0A1F6MCT5_9BACT</name>
<evidence type="ECO:0000259" key="1">
    <source>
        <dbReference type="Pfam" id="PF00814"/>
    </source>
</evidence>
<evidence type="ECO:0000313" key="2">
    <source>
        <dbReference type="EMBL" id="OGH69472.1"/>
    </source>
</evidence>
<evidence type="ECO:0000313" key="3">
    <source>
        <dbReference type="Proteomes" id="UP000177953"/>
    </source>
</evidence>
<dbReference type="EMBL" id="MFPU01000037">
    <property type="protein sequence ID" value="OGH69472.1"/>
    <property type="molecule type" value="Genomic_DNA"/>
</dbReference>
<organism evidence="2 3">
    <name type="scientific">Candidatus Magasanikbacteria bacterium RIFCSPHIGHO2_01_FULL_47_8</name>
    <dbReference type="NCBI Taxonomy" id="1798673"/>
    <lineage>
        <taxon>Bacteria</taxon>
        <taxon>Candidatus Magasanikiibacteriota</taxon>
    </lineage>
</organism>
<dbReference type="Proteomes" id="UP000177953">
    <property type="component" value="Unassembled WGS sequence"/>
</dbReference>
<dbReference type="InterPro" id="IPR043129">
    <property type="entry name" value="ATPase_NBD"/>
</dbReference>
<dbReference type="Pfam" id="PF00814">
    <property type="entry name" value="TsaD"/>
    <property type="match status" value="1"/>
</dbReference>
<gene>
    <name evidence="2" type="ORF">A2754_03785</name>
</gene>
<feature type="domain" description="Gcp-like" evidence="1">
    <location>
        <begin position="36"/>
        <end position="88"/>
    </location>
</feature>
<accession>A0A1F6MCT5</accession>
<protein>
    <recommendedName>
        <fullName evidence="1">Gcp-like domain-containing protein</fullName>
    </recommendedName>
</protein>
<reference evidence="2 3" key="1">
    <citation type="journal article" date="2016" name="Nat. Commun.">
        <title>Thousands of microbial genomes shed light on interconnected biogeochemical processes in an aquifer system.</title>
        <authorList>
            <person name="Anantharaman K."/>
            <person name="Brown C.T."/>
            <person name="Hug L.A."/>
            <person name="Sharon I."/>
            <person name="Castelle C.J."/>
            <person name="Probst A.J."/>
            <person name="Thomas B.C."/>
            <person name="Singh A."/>
            <person name="Wilkins M.J."/>
            <person name="Karaoz U."/>
            <person name="Brodie E.L."/>
            <person name="Williams K.H."/>
            <person name="Hubbard S.S."/>
            <person name="Banfield J.F."/>
        </authorList>
    </citation>
    <scope>NUCLEOTIDE SEQUENCE [LARGE SCALE GENOMIC DNA]</scope>
</reference>
<dbReference type="InterPro" id="IPR000905">
    <property type="entry name" value="Gcp-like_dom"/>
</dbReference>